<dbReference type="AlphaFoldDB" id="X1F2U9"/>
<sequence length="80" mass="8559">YANDTNGNWNSYNSDITIVDSSGPSLGNLSESADPLELGQTVTIQINVTDSSGISHVLIELDSVNYTMAFIGGNAWEYNS</sequence>
<feature type="non-terminal residue" evidence="1">
    <location>
        <position position="1"/>
    </location>
</feature>
<dbReference type="EMBL" id="BART01034160">
    <property type="protein sequence ID" value="GAH15123.1"/>
    <property type="molecule type" value="Genomic_DNA"/>
</dbReference>
<proteinExistence type="predicted"/>
<gene>
    <name evidence="1" type="ORF">S01H4_58476</name>
</gene>
<protein>
    <submittedName>
        <fullName evidence="1">Uncharacterized protein</fullName>
    </submittedName>
</protein>
<accession>X1F2U9</accession>
<name>X1F2U9_9ZZZZ</name>
<reference evidence="1" key="1">
    <citation type="journal article" date="2014" name="Front. Microbiol.">
        <title>High frequency of phylogenetically diverse reductive dehalogenase-homologous genes in deep subseafloor sedimentary metagenomes.</title>
        <authorList>
            <person name="Kawai M."/>
            <person name="Futagami T."/>
            <person name="Toyoda A."/>
            <person name="Takaki Y."/>
            <person name="Nishi S."/>
            <person name="Hori S."/>
            <person name="Arai W."/>
            <person name="Tsubouchi T."/>
            <person name="Morono Y."/>
            <person name="Uchiyama I."/>
            <person name="Ito T."/>
            <person name="Fujiyama A."/>
            <person name="Inagaki F."/>
            <person name="Takami H."/>
        </authorList>
    </citation>
    <scope>NUCLEOTIDE SEQUENCE</scope>
    <source>
        <strain evidence="1">Expedition CK06-06</strain>
    </source>
</reference>
<evidence type="ECO:0000313" key="1">
    <source>
        <dbReference type="EMBL" id="GAH15123.1"/>
    </source>
</evidence>
<organism evidence="1">
    <name type="scientific">marine sediment metagenome</name>
    <dbReference type="NCBI Taxonomy" id="412755"/>
    <lineage>
        <taxon>unclassified sequences</taxon>
        <taxon>metagenomes</taxon>
        <taxon>ecological metagenomes</taxon>
    </lineage>
</organism>
<comment type="caution">
    <text evidence="1">The sequence shown here is derived from an EMBL/GenBank/DDBJ whole genome shotgun (WGS) entry which is preliminary data.</text>
</comment>